<dbReference type="AlphaFoldDB" id="A0A485ATI6"/>
<organism evidence="1 2">
    <name type="scientific">Kluyvera cryocrescens</name>
    <name type="common">Kluyvera citrophila</name>
    <dbReference type="NCBI Taxonomy" id="580"/>
    <lineage>
        <taxon>Bacteria</taxon>
        <taxon>Pseudomonadati</taxon>
        <taxon>Pseudomonadota</taxon>
        <taxon>Gammaproteobacteria</taxon>
        <taxon>Enterobacterales</taxon>
        <taxon>Enterobacteriaceae</taxon>
        <taxon>Kluyvera</taxon>
    </lineage>
</organism>
<dbReference type="Proteomes" id="UP000401081">
    <property type="component" value="Unassembled WGS sequence"/>
</dbReference>
<evidence type="ECO:0000313" key="1">
    <source>
        <dbReference type="EMBL" id="VFS63990.1"/>
    </source>
</evidence>
<keyword evidence="2" id="KW-1185">Reference proteome</keyword>
<gene>
    <name evidence="1" type="ORF">NCTC12993_03026</name>
</gene>
<dbReference type="EMBL" id="CAADJD010000018">
    <property type="protein sequence ID" value="VFS63990.1"/>
    <property type="molecule type" value="Genomic_DNA"/>
</dbReference>
<proteinExistence type="predicted"/>
<protein>
    <submittedName>
        <fullName evidence="1">Uncharacterized protein</fullName>
    </submittedName>
</protein>
<reference evidence="1 2" key="1">
    <citation type="submission" date="2019-03" db="EMBL/GenBank/DDBJ databases">
        <authorList>
            <consortium name="Pathogen Informatics"/>
        </authorList>
    </citation>
    <scope>NUCLEOTIDE SEQUENCE [LARGE SCALE GENOMIC DNA]</scope>
    <source>
        <strain evidence="1 2">NCTC12993</strain>
    </source>
</reference>
<name>A0A485ATI6_KLUCR</name>
<sequence>MLSLLEENKLLPDAQNTLLQTLSEEAFSERWLSTQENNALFLAAKGVAESAG</sequence>
<accession>A0A485ATI6</accession>
<evidence type="ECO:0000313" key="2">
    <source>
        <dbReference type="Proteomes" id="UP000401081"/>
    </source>
</evidence>